<organism evidence="5 8">
    <name type="scientific">Staphylococcus caeli</name>
    <dbReference type="NCBI Taxonomy" id="2201815"/>
    <lineage>
        <taxon>Bacteria</taxon>
        <taxon>Bacillati</taxon>
        <taxon>Bacillota</taxon>
        <taxon>Bacilli</taxon>
        <taxon>Bacillales</taxon>
        <taxon>Staphylococcaceae</taxon>
        <taxon>Staphylococcus</taxon>
    </lineage>
</organism>
<dbReference type="GO" id="GO:0005524">
    <property type="term" value="F:ATP binding"/>
    <property type="evidence" value="ECO:0007669"/>
    <property type="project" value="UniProtKB-KW"/>
</dbReference>
<evidence type="ECO:0000256" key="2">
    <source>
        <dbReference type="ARBA" id="ARBA00022801"/>
    </source>
</evidence>
<evidence type="ECO:0000256" key="1">
    <source>
        <dbReference type="ARBA" id="ARBA00022741"/>
    </source>
</evidence>
<evidence type="ECO:0000313" key="6">
    <source>
        <dbReference type="EMBL" id="SCT39737.1"/>
    </source>
</evidence>
<dbReference type="GO" id="GO:0016787">
    <property type="term" value="F:hydrolase activity"/>
    <property type="evidence" value="ECO:0007669"/>
    <property type="project" value="UniProtKB-KW"/>
</dbReference>
<evidence type="ECO:0000313" key="8">
    <source>
        <dbReference type="Proteomes" id="UP000095768"/>
    </source>
</evidence>
<reference evidence="5 8" key="1">
    <citation type="submission" date="2016-09" db="EMBL/GenBank/DDBJ databases">
        <authorList>
            <consortium name="Pathogen Informatics"/>
        </authorList>
    </citation>
    <scope>NUCLEOTIDE SEQUENCE [LARGE SCALE GENOMIC DNA]</scope>
    <source>
        <strain evidence="5 8">82B</strain>
    </source>
</reference>
<dbReference type="PANTHER" id="PTHR43309:SF5">
    <property type="entry name" value="5-OXOPROLINASE SUBUNIT C"/>
    <property type="match status" value="1"/>
</dbReference>
<dbReference type="InterPro" id="IPR029000">
    <property type="entry name" value="Cyclophilin-like_dom_sf"/>
</dbReference>
<dbReference type="PANTHER" id="PTHR43309">
    <property type="entry name" value="5-OXOPROLINASE SUBUNIT C"/>
    <property type="match status" value="1"/>
</dbReference>
<dbReference type="Pfam" id="PF02626">
    <property type="entry name" value="CT_A_B"/>
    <property type="match status" value="1"/>
</dbReference>
<feature type="domain" description="Carboxyltransferase" evidence="4">
    <location>
        <begin position="24"/>
        <end position="299"/>
    </location>
</feature>
<sequence length="333" mass="36501">MSIKVLNPGLFSTIQDEGRIGYQDQGFSAAGALDNYAFRLAQTLINNDGPAIECTIFGPTLQFLEDNTFAITGAQFDAQLNEKAISHQTVIAAKRGDILTLNSARVGARAYIVFGKPIDVPLIAESYSTHTHSQIGGYEGRALKSGDTLQIRKQGDYMSHIGLTVPVEIPLSDTIHIIEGPQFDSFDDEAKVQLTSNSFKISEKSDRMGFRLQGSNIAPKESADIISEPVALGSIQVPDDGNPIILLNDKQTVGGYTKIATVCVADLEILAQKKPSETIDFQWITVAQANEKLKEKERKFAEKQEQLSESPIFDLSQMRHTSSRINKLLKGEL</sequence>
<evidence type="ECO:0000313" key="7">
    <source>
        <dbReference type="Proteomes" id="UP000095412"/>
    </source>
</evidence>
<name>A0A1D4GLB6_9STAP</name>
<proteinExistence type="predicted"/>
<dbReference type="EMBL" id="FMPG01000001">
    <property type="protein sequence ID" value="SCS25761.1"/>
    <property type="molecule type" value="Genomic_DNA"/>
</dbReference>
<accession>A0A1D4GLB6</accession>
<keyword evidence="7" id="KW-1185">Reference proteome</keyword>
<dbReference type="Proteomes" id="UP000095768">
    <property type="component" value="Unassembled WGS sequence"/>
</dbReference>
<keyword evidence="2 5" id="KW-0378">Hydrolase</keyword>
<dbReference type="OrthoDB" id="9782422at2"/>
<dbReference type="NCBIfam" id="TIGR00724">
    <property type="entry name" value="urea_amlyse_rel"/>
    <property type="match status" value="1"/>
</dbReference>
<gene>
    <name evidence="5" type="ORF">SAMEA2297795_00090</name>
    <name evidence="6" type="ORF">SAMEA2297796_02335</name>
</gene>
<evidence type="ECO:0000313" key="5">
    <source>
        <dbReference type="EMBL" id="SCS25761.1"/>
    </source>
</evidence>
<dbReference type="InterPro" id="IPR052708">
    <property type="entry name" value="PxpC"/>
</dbReference>
<evidence type="ECO:0000256" key="3">
    <source>
        <dbReference type="ARBA" id="ARBA00022840"/>
    </source>
</evidence>
<keyword evidence="3" id="KW-0067">ATP-binding</keyword>
<reference evidence="6 7" key="2">
    <citation type="submission" date="2016-09" db="EMBL/GenBank/DDBJ databases">
        <authorList>
            <consortium name="Pathogen Informatics"/>
            <person name="Sun Q."/>
            <person name="Inoue M."/>
        </authorList>
    </citation>
    <scope>NUCLEOTIDE SEQUENCE [LARGE SCALE GENOMIC DNA]</scope>
    <source>
        <strain evidence="6 7">82C</strain>
    </source>
</reference>
<dbReference type="InterPro" id="IPR003778">
    <property type="entry name" value="CT_A_B"/>
</dbReference>
<dbReference type="Proteomes" id="UP000095412">
    <property type="component" value="Unassembled WGS sequence"/>
</dbReference>
<evidence type="ECO:0000259" key="4">
    <source>
        <dbReference type="SMART" id="SM00797"/>
    </source>
</evidence>
<dbReference type="EMBL" id="FMPI01000023">
    <property type="protein sequence ID" value="SCT39737.1"/>
    <property type="molecule type" value="Genomic_DNA"/>
</dbReference>
<dbReference type="AlphaFoldDB" id="A0A1D4GLB6"/>
<protein>
    <submittedName>
        <fullName evidence="5">Allophanate hydrolase subunit 2</fullName>
    </submittedName>
</protein>
<dbReference type="SMART" id="SM00797">
    <property type="entry name" value="AHS2"/>
    <property type="match status" value="1"/>
</dbReference>
<dbReference type="RefSeq" id="WP_069996467.1">
    <property type="nucleotide sequence ID" value="NZ_FMPG01000001.1"/>
</dbReference>
<keyword evidence="1" id="KW-0547">Nucleotide-binding</keyword>
<dbReference type="Gene3D" id="2.40.100.10">
    <property type="entry name" value="Cyclophilin-like"/>
    <property type="match status" value="1"/>
</dbReference>